<feature type="compositionally biased region" description="Pro residues" evidence="2">
    <location>
        <begin position="21"/>
        <end position="45"/>
    </location>
</feature>
<organism evidence="3 4">
    <name type="scientific">Didymella pomorum</name>
    <dbReference type="NCBI Taxonomy" id="749634"/>
    <lineage>
        <taxon>Eukaryota</taxon>
        <taxon>Fungi</taxon>
        <taxon>Dikarya</taxon>
        <taxon>Ascomycota</taxon>
        <taxon>Pezizomycotina</taxon>
        <taxon>Dothideomycetes</taxon>
        <taxon>Pleosporomycetidae</taxon>
        <taxon>Pleosporales</taxon>
        <taxon>Pleosporineae</taxon>
        <taxon>Didymellaceae</taxon>
        <taxon>Didymella</taxon>
    </lineage>
</organism>
<evidence type="ECO:0000313" key="3">
    <source>
        <dbReference type="EMBL" id="KAJ4395208.1"/>
    </source>
</evidence>
<evidence type="ECO:0000256" key="2">
    <source>
        <dbReference type="SAM" id="MobiDB-lite"/>
    </source>
</evidence>
<feature type="region of interest" description="Disordered" evidence="2">
    <location>
        <begin position="126"/>
        <end position="146"/>
    </location>
</feature>
<accession>A0A9W8Z0B9</accession>
<protein>
    <submittedName>
        <fullName evidence="3">Uncharacterized protein</fullName>
    </submittedName>
</protein>
<keyword evidence="1" id="KW-0175">Coiled coil</keyword>
<dbReference type="AlphaFoldDB" id="A0A9W8Z0B9"/>
<name>A0A9W8Z0B9_9PLEO</name>
<reference evidence="3" key="1">
    <citation type="submission" date="2022-10" db="EMBL/GenBank/DDBJ databases">
        <title>Tapping the CABI collections for fungal endophytes: first genome assemblies for Collariella, Neodidymelliopsis, Ascochyta clinopodiicola, Didymella pomorum, Didymosphaeria variabile, Neocosmospora piperis and Neocucurbitaria cava.</title>
        <authorList>
            <person name="Hill R."/>
        </authorList>
    </citation>
    <scope>NUCLEOTIDE SEQUENCE</scope>
    <source>
        <strain evidence="3">IMI 355091</strain>
    </source>
</reference>
<sequence length="507" mass="56461">MLFSPPEFSLATGNIGKRAPGPGPAAPKPKPLSPNPQPAPKPGSVPAPGSKSQPSPSPKPAAQPIFPKLAVPYKDEATNLCDLYLDCPEDDGDVFDGIEARNEDHTFINQNRLSKRRTVDATLPTSGKLTLTAPNQPPSGMLYTGPRKNNDKNVFDFKDNKLGSRIVKNFKAIVKPTYMYATEHIIELQTIAMFMEFAVKQNSALDTFFRSEWSRKLSATSIAARKGKPSYKLTKQDTLMALIFEPMGSISNPTNYVLCEQQINLYKERLWSAKKALMEPETYKETVKNAVKGAVPSSDYLSALRLVNVMAKFRDINNNIKLELSNVGALTNQPNVDLIPIWNAFLVDRISKAESWGTAWLASRFPETEKEIDAAIKKYRAMYRQLQQEESGVKAAQHAASQKTRQNQLEQQLRAQATRRRAAEARVTTLRNSRKGKTAAQKNTINNQISVAKKNVLTEMRAEGVIQRTIHELCAHSVNLILTNLLADQSRVVEYKRGMVGLKLTRP</sequence>
<proteinExistence type="predicted"/>
<keyword evidence="4" id="KW-1185">Reference proteome</keyword>
<comment type="caution">
    <text evidence="3">The sequence shown here is derived from an EMBL/GenBank/DDBJ whole genome shotgun (WGS) entry which is preliminary data.</text>
</comment>
<dbReference type="EMBL" id="JAPEVA010000170">
    <property type="protein sequence ID" value="KAJ4395208.1"/>
    <property type="molecule type" value="Genomic_DNA"/>
</dbReference>
<evidence type="ECO:0000256" key="1">
    <source>
        <dbReference type="SAM" id="Coils"/>
    </source>
</evidence>
<dbReference type="Proteomes" id="UP001140510">
    <property type="component" value="Unassembled WGS sequence"/>
</dbReference>
<feature type="coiled-coil region" evidence="1">
    <location>
        <begin position="369"/>
        <end position="426"/>
    </location>
</feature>
<evidence type="ECO:0000313" key="4">
    <source>
        <dbReference type="Proteomes" id="UP001140510"/>
    </source>
</evidence>
<dbReference type="OrthoDB" id="3791758at2759"/>
<feature type="region of interest" description="Disordered" evidence="2">
    <location>
        <begin position="1"/>
        <end position="64"/>
    </location>
</feature>
<gene>
    <name evidence="3" type="ORF">N0V91_011016</name>
</gene>